<evidence type="ECO:0000256" key="9">
    <source>
        <dbReference type="RuleBase" id="RU003357"/>
    </source>
</evidence>
<keyword evidence="2 8" id="KW-0813">Transport</keyword>
<reference evidence="15" key="1">
    <citation type="journal article" date="2019" name="Int. J. Syst. Evol. Microbiol.">
        <title>The Global Catalogue of Microorganisms (GCM) 10K type strain sequencing project: providing services to taxonomists for standard genome sequencing and annotation.</title>
        <authorList>
            <consortium name="The Broad Institute Genomics Platform"/>
            <consortium name="The Broad Institute Genome Sequencing Center for Infectious Disease"/>
            <person name="Wu L."/>
            <person name="Ma J."/>
        </authorList>
    </citation>
    <scope>NUCLEOTIDE SEQUENCE [LARGE SCALE GENOMIC DNA]</scope>
    <source>
        <strain evidence="15">JCM 18014</strain>
    </source>
</reference>
<feature type="compositionally biased region" description="Acidic residues" evidence="10">
    <location>
        <begin position="319"/>
        <end position="341"/>
    </location>
</feature>
<feature type="chain" id="PRO_5046342512" evidence="11">
    <location>
        <begin position="21"/>
        <end position="729"/>
    </location>
</feature>
<protein>
    <submittedName>
        <fullName evidence="14">TonB-dependent receptor</fullName>
    </submittedName>
</protein>
<comment type="subcellular location">
    <subcellularLocation>
        <location evidence="1 8">Cell outer membrane</location>
        <topology evidence="1 8">Multi-pass membrane protein</topology>
    </subcellularLocation>
</comment>
<comment type="caution">
    <text evidence="14">The sequence shown here is derived from an EMBL/GenBank/DDBJ whole genome shotgun (WGS) entry which is preliminary data.</text>
</comment>
<dbReference type="RefSeq" id="WP_346031406.1">
    <property type="nucleotide sequence ID" value="NZ_BAABHV010000001.1"/>
</dbReference>
<dbReference type="InterPro" id="IPR012910">
    <property type="entry name" value="Plug_dom"/>
</dbReference>
<gene>
    <name evidence="14" type="ORF">GCM10023208_03420</name>
</gene>
<evidence type="ECO:0000256" key="3">
    <source>
        <dbReference type="ARBA" id="ARBA00022452"/>
    </source>
</evidence>
<dbReference type="SUPFAM" id="SSF56935">
    <property type="entry name" value="Porins"/>
    <property type="match status" value="1"/>
</dbReference>
<evidence type="ECO:0000256" key="1">
    <source>
        <dbReference type="ARBA" id="ARBA00004571"/>
    </source>
</evidence>
<dbReference type="PANTHER" id="PTHR30069:SF40">
    <property type="entry name" value="TONB-DEPENDENT RECEPTOR NMB0964-RELATED"/>
    <property type="match status" value="1"/>
</dbReference>
<feature type="signal peptide" evidence="11">
    <location>
        <begin position="1"/>
        <end position="20"/>
    </location>
</feature>
<comment type="similarity">
    <text evidence="8 9">Belongs to the TonB-dependent receptor family.</text>
</comment>
<dbReference type="InterPro" id="IPR000531">
    <property type="entry name" value="Beta-barrel_TonB"/>
</dbReference>
<evidence type="ECO:0000256" key="2">
    <source>
        <dbReference type="ARBA" id="ARBA00022448"/>
    </source>
</evidence>
<feature type="region of interest" description="Disordered" evidence="10">
    <location>
        <begin position="306"/>
        <end position="342"/>
    </location>
</feature>
<sequence length="729" mass="78816">MIRKTALLLASVVIPSHALAQEAPQQPASSEVEAVDERGEVANDDFHGAIYVTASGVDRLDVIAGTSVLSGMQLQRESAGQVGDIVASLPGVEASGFAPGASRPILRGFGGDRVRVLLNGIGTIDASGASDDHAVAADPLIAESIEVLRGPAVLLYGSQAIGGAVNVITKRIPPGIPDEPFHLDMLGGVDSATGLWEGGVSLDTRVTDNIVFHVDGSYRNTDDIEIPGFAASDALRADLLADAAEEEEEGAFEEAEELREAANISGTVPNTYSETWSAGTGIAFFSGESNFGVSFDYYDTEYGVPGAPGVGHHHHGEEEHGDEDHEGEEDHDLEGEEEGEEAVSIGLRRYRADFRANIDLGEGFFDSVQSRIGYSDYTHTEFEGEEVGTVFEVKGVEGRVELVQSRRGGWSGATGAQFSAQDFVATGAEAYIPPNNVETLALFTLQELYFGPFELEAGARYENTEIEASTLGLERDFDTVSASVGGSYAFFNDFRAGLNVSHTERAPTAAELYAEGPHIATQQFEIGNPDLNIERSWGAEGYVRGEIGEIKINASIYRNWFDDFIYLAGTGDEEDDLPVFAFLQQDADQWGAEAQITFPVIEGRDFSLLGDVRGAYTSVEFDDGTNAPRIPPLSLYGALEGRWDHFDLRGEVEWYDSQTDVAPFETATDGFTMVNASLGWHPFEGRENLTIIAQVDNIFDVEGRRHTSFTKEFVPMTGRNFKLTARVSF</sequence>
<keyword evidence="11" id="KW-0732">Signal</keyword>
<evidence type="ECO:0000256" key="7">
    <source>
        <dbReference type="ARBA" id="ARBA00023237"/>
    </source>
</evidence>
<dbReference type="InterPro" id="IPR039426">
    <property type="entry name" value="TonB-dep_rcpt-like"/>
</dbReference>
<evidence type="ECO:0000313" key="15">
    <source>
        <dbReference type="Proteomes" id="UP001500518"/>
    </source>
</evidence>
<evidence type="ECO:0000259" key="13">
    <source>
        <dbReference type="Pfam" id="PF07715"/>
    </source>
</evidence>
<keyword evidence="7 8" id="KW-0998">Cell outer membrane</keyword>
<evidence type="ECO:0000259" key="12">
    <source>
        <dbReference type="Pfam" id="PF00593"/>
    </source>
</evidence>
<evidence type="ECO:0000313" key="14">
    <source>
        <dbReference type="EMBL" id="GAA5047252.1"/>
    </source>
</evidence>
<evidence type="ECO:0000256" key="8">
    <source>
        <dbReference type="PROSITE-ProRule" id="PRU01360"/>
    </source>
</evidence>
<keyword evidence="5 9" id="KW-0798">TonB box</keyword>
<evidence type="ECO:0000256" key="10">
    <source>
        <dbReference type="SAM" id="MobiDB-lite"/>
    </source>
</evidence>
<keyword evidence="3 8" id="KW-1134">Transmembrane beta strand</keyword>
<proteinExistence type="inferred from homology"/>
<evidence type="ECO:0000256" key="5">
    <source>
        <dbReference type="ARBA" id="ARBA00023077"/>
    </source>
</evidence>
<evidence type="ECO:0000256" key="11">
    <source>
        <dbReference type="SAM" id="SignalP"/>
    </source>
</evidence>
<feature type="domain" description="TonB-dependent receptor-like beta-barrel" evidence="12">
    <location>
        <begin position="347"/>
        <end position="698"/>
    </location>
</feature>
<name>A0ABP9K161_9SPHN</name>
<organism evidence="14 15">
    <name type="scientific">Erythrobacter westpacificensis</name>
    <dbReference type="NCBI Taxonomy" id="1055231"/>
    <lineage>
        <taxon>Bacteria</taxon>
        <taxon>Pseudomonadati</taxon>
        <taxon>Pseudomonadota</taxon>
        <taxon>Alphaproteobacteria</taxon>
        <taxon>Sphingomonadales</taxon>
        <taxon>Erythrobacteraceae</taxon>
        <taxon>Erythrobacter/Porphyrobacter group</taxon>
        <taxon>Erythrobacter</taxon>
    </lineage>
</organism>
<keyword evidence="15" id="KW-1185">Reference proteome</keyword>
<feature type="domain" description="TonB-dependent receptor plug" evidence="13">
    <location>
        <begin position="61"/>
        <end position="164"/>
    </location>
</feature>
<dbReference type="Gene3D" id="2.170.130.10">
    <property type="entry name" value="TonB-dependent receptor, plug domain"/>
    <property type="match status" value="1"/>
</dbReference>
<dbReference type="Pfam" id="PF07715">
    <property type="entry name" value="Plug"/>
    <property type="match status" value="1"/>
</dbReference>
<dbReference type="Proteomes" id="UP001500518">
    <property type="component" value="Unassembled WGS sequence"/>
</dbReference>
<keyword evidence="4 8" id="KW-0812">Transmembrane</keyword>
<accession>A0ABP9K161</accession>
<keyword evidence="6 8" id="KW-0472">Membrane</keyword>
<dbReference type="EMBL" id="BAABHV010000001">
    <property type="protein sequence ID" value="GAA5047252.1"/>
    <property type="molecule type" value="Genomic_DNA"/>
</dbReference>
<dbReference type="PANTHER" id="PTHR30069">
    <property type="entry name" value="TONB-DEPENDENT OUTER MEMBRANE RECEPTOR"/>
    <property type="match status" value="1"/>
</dbReference>
<dbReference type="InterPro" id="IPR037066">
    <property type="entry name" value="Plug_dom_sf"/>
</dbReference>
<keyword evidence="14" id="KW-0675">Receptor</keyword>
<dbReference type="Pfam" id="PF00593">
    <property type="entry name" value="TonB_dep_Rec_b-barrel"/>
    <property type="match status" value="1"/>
</dbReference>
<dbReference type="Gene3D" id="2.40.170.20">
    <property type="entry name" value="TonB-dependent receptor, beta-barrel domain"/>
    <property type="match status" value="1"/>
</dbReference>
<dbReference type="PROSITE" id="PS52016">
    <property type="entry name" value="TONB_DEPENDENT_REC_3"/>
    <property type="match status" value="1"/>
</dbReference>
<evidence type="ECO:0000256" key="6">
    <source>
        <dbReference type="ARBA" id="ARBA00023136"/>
    </source>
</evidence>
<evidence type="ECO:0000256" key="4">
    <source>
        <dbReference type="ARBA" id="ARBA00022692"/>
    </source>
</evidence>
<dbReference type="InterPro" id="IPR036942">
    <property type="entry name" value="Beta-barrel_TonB_sf"/>
</dbReference>